<feature type="compositionally biased region" description="Polar residues" evidence="2">
    <location>
        <begin position="1"/>
        <end position="12"/>
    </location>
</feature>
<feature type="domain" description="Calpain catalytic" evidence="3">
    <location>
        <begin position="195"/>
        <end position="319"/>
    </location>
</feature>
<dbReference type="InterPro" id="IPR053033">
    <property type="entry name" value="Androglobin-like"/>
</dbReference>
<evidence type="ECO:0000313" key="4">
    <source>
        <dbReference type="Proteomes" id="UP000050795"/>
    </source>
</evidence>
<dbReference type="SUPFAM" id="SSF54001">
    <property type="entry name" value="Cysteine proteinases"/>
    <property type="match status" value="1"/>
</dbReference>
<feature type="compositionally biased region" description="Basic and acidic residues" evidence="2">
    <location>
        <begin position="552"/>
        <end position="570"/>
    </location>
</feature>
<dbReference type="GO" id="GO:0004198">
    <property type="term" value="F:calcium-dependent cysteine-type endopeptidase activity"/>
    <property type="evidence" value="ECO:0007669"/>
    <property type="project" value="InterPro"/>
</dbReference>
<dbReference type="PANTHER" id="PTHR46298">
    <property type="entry name" value="ANDROGLOBIN"/>
    <property type="match status" value="1"/>
</dbReference>
<dbReference type="AlphaFoldDB" id="A0AA85J638"/>
<feature type="region of interest" description="Disordered" evidence="2">
    <location>
        <begin position="1"/>
        <end position="65"/>
    </location>
</feature>
<dbReference type="InterPro" id="IPR001300">
    <property type="entry name" value="Peptidase_C2_calpain_cat"/>
</dbReference>
<evidence type="ECO:0000259" key="3">
    <source>
        <dbReference type="PROSITE" id="PS50203"/>
    </source>
</evidence>
<name>A0AA85J638_TRIRE</name>
<dbReference type="SMART" id="SM00230">
    <property type="entry name" value="CysPc"/>
    <property type="match status" value="1"/>
</dbReference>
<evidence type="ECO:0000256" key="2">
    <source>
        <dbReference type="SAM" id="MobiDB-lite"/>
    </source>
</evidence>
<reference evidence="4" key="1">
    <citation type="submission" date="2022-06" db="EMBL/GenBank/DDBJ databases">
        <authorList>
            <person name="Berger JAMES D."/>
            <person name="Berger JAMES D."/>
        </authorList>
    </citation>
    <scope>NUCLEOTIDE SEQUENCE [LARGE SCALE GENOMIC DNA]</scope>
</reference>
<feature type="region of interest" description="Disordered" evidence="2">
    <location>
        <begin position="498"/>
        <end position="591"/>
    </location>
</feature>
<protein>
    <recommendedName>
        <fullName evidence="3">Calpain catalytic domain-containing protein</fullName>
    </recommendedName>
</protein>
<dbReference type="GO" id="GO:0006508">
    <property type="term" value="P:proteolysis"/>
    <property type="evidence" value="ECO:0007669"/>
    <property type="project" value="InterPro"/>
</dbReference>
<dbReference type="WBParaSite" id="TREG1_14310.1">
    <property type="protein sequence ID" value="TREG1_14310.1"/>
    <property type="gene ID" value="TREG1_14310"/>
</dbReference>
<organism evidence="4 5">
    <name type="scientific">Trichobilharzia regenti</name>
    <name type="common">Nasal bird schistosome</name>
    <dbReference type="NCBI Taxonomy" id="157069"/>
    <lineage>
        <taxon>Eukaryota</taxon>
        <taxon>Metazoa</taxon>
        <taxon>Spiralia</taxon>
        <taxon>Lophotrochozoa</taxon>
        <taxon>Platyhelminthes</taxon>
        <taxon>Trematoda</taxon>
        <taxon>Digenea</taxon>
        <taxon>Strigeidida</taxon>
        <taxon>Schistosomatoidea</taxon>
        <taxon>Schistosomatidae</taxon>
        <taxon>Trichobilharzia</taxon>
    </lineage>
</organism>
<keyword evidence="4" id="KW-1185">Reference proteome</keyword>
<reference evidence="5" key="2">
    <citation type="submission" date="2023-11" db="UniProtKB">
        <authorList>
            <consortium name="WormBaseParasite"/>
        </authorList>
    </citation>
    <scope>IDENTIFICATION</scope>
</reference>
<feature type="compositionally biased region" description="Low complexity" evidence="2">
    <location>
        <begin position="498"/>
        <end position="510"/>
    </location>
</feature>
<sequence length="765" mass="86578">MTSKKSPNNVSLRKTKEVIMTNQSATPREATVALWPEWNDQDVNSEKWDSSQKPKEKTKSPAQSSSYFIDPETQVLYPPSIVPACTRRPQEFITDKTPVVYDPECVNHIDLLYCNEHLFNIEILRWITCEIQNLWLACRTPVTTSTLAAVSNQTETNEFTVMNPSSSPVYTYEWKPWEHIYAMTKITKDNVNTPQYNPYGKYIVKLYWMGCWRKIIVDDLIPFDEEDRPLLPQTKQPHELWPMLLTKALLKIASVDCRSAYSTGEMGDFSTIQCLTGWIKHTIVVKKESTEKLWDYLSNYLTDWERPDDVMKRVEKLMKLEQTETTEKVEHRDVVNSKSAISKEKSKDKKGGDKSKESAKEKKDQTTAHISSDEVNPKIPETLLFASFKNIVSSLACLTASESKTAFKIKEFGFTCSDAYPICVAKRRVIPIIPPSPEKPTPTWKLIRPRPPDFPFNSCDNQSVTDKEKEPIRSLLLWTPVQEHIFYEPEKIVANPSVSTAESSYTSGSSPDTGRQTAGAVKGRSGSQGPLGRRRKESATTIQSSTKYPKRASREDIHKKGSGGKSKEVKGGNLTETVGSRSSNSLQLSRIKSNAEETASEILPVKSVSVTSPKEIWLDISDFCEIFRTVDIYHKPNTYSIVRTHSNLKPSDTSPSVHYLLCDSIHPCEIILQLSVVYQWPLPVVKTFSPSYSRGFSYIPETEATITVPTNEHHSTHNLPVITTTSASYTGTLFHTHETTHLMTHIPQPMKLSSLLCQLILHQLS</sequence>
<dbReference type="Proteomes" id="UP000050795">
    <property type="component" value="Unassembled WGS sequence"/>
</dbReference>
<accession>A0AA85J638</accession>
<dbReference type="PROSITE" id="PS50203">
    <property type="entry name" value="CALPAIN_CAT"/>
    <property type="match status" value="1"/>
</dbReference>
<comment type="caution">
    <text evidence="1">Lacks conserved residue(s) required for the propagation of feature annotation.</text>
</comment>
<dbReference type="Pfam" id="PF00648">
    <property type="entry name" value="Peptidase_C2"/>
    <property type="match status" value="1"/>
</dbReference>
<dbReference type="InterPro" id="IPR038765">
    <property type="entry name" value="Papain-like_cys_pep_sf"/>
</dbReference>
<feature type="compositionally biased region" description="Polar residues" evidence="2">
    <location>
        <begin position="574"/>
        <end position="591"/>
    </location>
</feature>
<evidence type="ECO:0000256" key="1">
    <source>
        <dbReference type="PROSITE-ProRule" id="PRU00239"/>
    </source>
</evidence>
<feature type="region of interest" description="Disordered" evidence="2">
    <location>
        <begin position="323"/>
        <end position="373"/>
    </location>
</feature>
<dbReference type="PANTHER" id="PTHR46298:SF1">
    <property type="entry name" value="ANDROGLOBIN"/>
    <property type="match status" value="1"/>
</dbReference>
<proteinExistence type="predicted"/>
<feature type="compositionally biased region" description="Basic and acidic residues" evidence="2">
    <location>
        <begin position="44"/>
        <end position="59"/>
    </location>
</feature>
<evidence type="ECO:0000313" key="5">
    <source>
        <dbReference type="WBParaSite" id="TREG1_14310.1"/>
    </source>
</evidence>